<dbReference type="OrthoDB" id="983172at2"/>
<evidence type="ECO:0000313" key="2">
    <source>
        <dbReference type="EMBL" id="SEA68452.1"/>
    </source>
</evidence>
<dbReference type="RefSeq" id="WP_091089563.1">
    <property type="nucleotide sequence ID" value="NZ_FNRD01000007.1"/>
</dbReference>
<dbReference type="Proteomes" id="UP000198951">
    <property type="component" value="Unassembled WGS sequence"/>
</dbReference>
<proteinExistence type="predicted"/>
<protein>
    <submittedName>
        <fullName evidence="2">Uncharacterized protein</fullName>
    </submittedName>
</protein>
<keyword evidence="3" id="KW-1185">Reference proteome</keyword>
<name>A0A1H4D860_9FLAO</name>
<reference evidence="3" key="1">
    <citation type="submission" date="2016-10" db="EMBL/GenBank/DDBJ databases">
        <authorList>
            <person name="Varghese N."/>
            <person name="Submissions S."/>
        </authorList>
    </citation>
    <scope>NUCLEOTIDE SEQUENCE [LARGE SCALE GENOMIC DNA]</scope>
    <source>
        <strain evidence="3">DSM 22376</strain>
    </source>
</reference>
<feature type="transmembrane region" description="Helical" evidence="1">
    <location>
        <begin position="20"/>
        <end position="40"/>
    </location>
</feature>
<evidence type="ECO:0000256" key="1">
    <source>
        <dbReference type="SAM" id="Phobius"/>
    </source>
</evidence>
<keyword evidence="1" id="KW-0812">Transmembrane</keyword>
<dbReference type="AlphaFoldDB" id="A0A1H4D860"/>
<sequence length="254" mass="28363">MEQTIDIQTPTGKIYKDRAIWVGTFLGGPLAAGYLIAENFKAFNEFNKAKKTWIYAIIVTVVVFGGVFLIPDNVKIPNQIIPLIYTAIAYYLVQHFQGQNISAHLDSGGKLFSWWRTIAVSLIGLAITIIPILGFALLSNETSNIGADTKTYGIMKHEIAFDKNNISEREVNKIADGFIKTTFFDEAVTKFVYAKKVNKNYELSISVVDGLAFDSQALQPFLDLRTGLQTLFPNNKIIFKLVVDNLDNVVKTIE</sequence>
<keyword evidence="1" id="KW-0472">Membrane</keyword>
<feature type="transmembrane region" description="Helical" evidence="1">
    <location>
        <begin position="114"/>
        <end position="138"/>
    </location>
</feature>
<organism evidence="2 3">
    <name type="scientific">Flavobacterium gillisiae</name>
    <dbReference type="NCBI Taxonomy" id="150146"/>
    <lineage>
        <taxon>Bacteria</taxon>
        <taxon>Pseudomonadati</taxon>
        <taxon>Bacteroidota</taxon>
        <taxon>Flavobacteriia</taxon>
        <taxon>Flavobacteriales</taxon>
        <taxon>Flavobacteriaceae</taxon>
        <taxon>Flavobacterium</taxon>
    </lineage>
</organism>
<feature type="transmembrane region" description="Helical" evidence="1">
    <location>
        <begin position="52"/>
        <end position="70"/>
    </location>
</feature>
<evidence type="ECO:0000313" key="3">
    <source>
        <dbReference type="Proteomes" id="UP000198951"/>
    </source>
</evidence>
<gene>
    <name evidence="2" type="ORF">SAMN05443667_10785</name>
</gene>
<dbReference type="STRING" id="150146.SAMN05443667_10785"/>
<keyword evidence="1" id="KW-1133">Transmembrane helix</keyword>
<accession>A0A1H4D860</accession>
<dbReference type="EMBL" id="FNRD01000007">
    <property type="protein sequence ID" value="SEA68452.1"/>
    <property type="molecule type" value="Genomic_DNA"/>
</dbReference>
<feature type="transmembrane region" description="Helical" evidence="1">
    <location>
        <begin position="76"/>
        <end position="93"/>
    </location>
</feature>